<dbReference type="SUPFAM" id="SSF52402">
    <property type="entry name" value="Adenine nucleotide alpha hydrolases-like"/>
    <property type="match status" value="2"/>
</dbReference>
<evidence type="ECO:0000313" key="4">
    <source>
        <dbReference type="Proteomes" id="UP001074726"/>
    </source>
</evidence>
<dbReference type="InterPro" id="IPR006016">
    <property type="entry name" value="UspA"/>
</dbReference>
<dbReference type="PANTHER" id="PTHR46268">
    <property type="entry name" value="STRESS RESPONSE PROTEIN NHAX"/>
    <property type="match status" value="1"/>
</dbReference>
<name>A0ABT4CBL7_9ACTN</name>
<dbReference type="Gene3D" id="3.40.50.620">
    <property type="entry name" value="HUPs"/>
    <property type="match status" value="2"/>
</dbReference>
<feature type="domain" description="UspA" evidence="2">
    <location>
        <begin position="158"/>
        <end position="293"/>
    </location>
</feature>
<organism evidence="3 4">
    <name type="scientific">Nocardioides pini</name>
    <dbReference type="NCBI Taxonomy" id="2975053"/>
    <lineage>
        <taxon>Bacteria</taxon>
        <taxon>Bacillati</taxon>
        <taxon>Actinomycetota</taxon>
        <taxon>Actinomycetes</taxon>
        <taxon>Propionibacteriales</taxon>
        <taxon>Nocardioidaceae</taxon>
        <taxon>Nocardioides</taxon>
    </lineage>
</organism>
<dbReference type="Pfam" id="PF00582">
    <property type="entry name" value="Usp"/>
    <property type="match status" value="2"/>
</dbReference>
<gene>
    <name evidence="3" type="ORF">NYO98_08660</name>
</gene>
<evidence type="ECO:0000259" key="2">
    <source>
        <dbReference type="Pfam" id="PF00582"/>
    </source>
</evidence>
<sequence length="301" mass="31714">MDTQRDSAVVVGVADSVFKGPALRWAAEQARLEGRTLILANASGPVSGARREYGVGSASSSAVQLREHGDQLLSRARAEVEKVAPDVPVTTVFDIVDPGTLLNQLSSTAHLLVLGSRGRGPVRSHLLGSVGLSVVRHARCPVVVLRPGDHPGRVHSGVVVATEATEDSRPVLAFAFHLASLRGLPLKVVHFAYDVRSALVGAPMTRGAGVDMEERARSLSESLAGYREDHPDVNLVVEVHQGQLPERDLLRVAGLADIIVVGTHQRGVVKRILGGSVSESVLDHACGAVAVVPTVVDGTNR</sequence>
<dbReference type="RefSeq" id="WP_268111198.1">
    <property type="nucleotide sequence ID" value="NZ_JAPPUX010000002.1"/>
</dbReference>
<comment type="caution">
    <text evidence="3">The sequence shown here is derived from an EMBL/GenBank/DDBJ whole genome shotgun (WGS) entry which is preliminary data.</text>
</comment>
<accession>A0ABT4CBL7</accession>
<dbReference type="PANTHER" id="PTHR46268:SF6">
    <property type="entry name" value="UNIVERSAL STRESS PROTEIN UP12"/>
    <property type="match status" value="1"/>
</dbReference>
<proteinExistence type="inferred from homology"/>
<protein>
    <submittedName>
        <fullName evidence="3">Universal stress protein</fullName>
    </submittedName>
</protein>
<reference evidence="3" key="1">
    <citation type="submission" date="2022-08" db="EMBL/GenBank/DDBJ databases">
        <title>Genome sequencing of Nocardioides sp. STR2.</title>
        <authorList>
            <person name="So Y."/>
        </authorList>
    </citation>
    <scope>NUCLEOTIDE SEQUENCE</scope>
    <source>
        <strain evidence="3">STR2</strain>
    </source>
</reference>
<dbReference type="EMBL" id="JAPPUX010000002">
    <property type="protein sequence ID" value="MCY4726348.1"/>
    <property type="molecule type" value="Genomic_DNA"/>
</dbReference>
<dbReference type="PRINTS" id="PR01438">
    <property type="entry name" value="UNVRSLSTRESS"/>
</dbReference>
<feature type="domain" description="UspA" evidence="2">
    <location>
        <begin position="9"/>
        <end position="146"/>
    </location>
</feature>
<dbReference type="InterPro" id="IPR014729">
    <property type="entry name" value="Rossmann-like_a/b/a_fold"/>
</dbReference>
<evidence type="ECO:0000256" key="1">
    <source>
        <dbReference type="ARBA" id="ARBA00008791"/>
    </source>
</evidence>
<comment type="similarity">
    <text evidence="1">Belongs to the universal stress protein A family.</text>
</comment>
<dbReference type="Proteomes" id="UP001074726">
    <property type="component" value="Unassembled WGS sequence"/>
</dbReference>
<keyword evidence="4" id="KW-1185">Reference proteome</keyword>
<dbReference type="InterPro" id="IPR006015">
    <property type="entry name" value="Universal_stress_UspA"/>
</dbReference>
<evidence type="ECO:0000313" key="3">
    <source>
        <dbReference type="EMBL" id="MCY4726348.1"/>
    </source>
</evidence>